<keyword evidence="3" id="KW-1185">Reference proteome</keyword>
<dbReference type="AlphaFoldDB" id="A0A5B7F423"/>
<comment type="caution">
    <text evidence="2">The sequence shown here is derived from an EMBL/GenBank/DDBJ whole genome shotgun (WGS) entry which is preliminary data.</text>
</comment>
<proteinExistence type="predicted"/>
<accession>A0A5B7F423</accession>
<dbReference type="Proteomes" id="UP000324222">
    <property type="component" value="Unassembled WGS sequence"/>
</dbReference>
<organism evidence="2 3">
    <name type="scientific">Portunus trituberculatus</name>
    <name type="common">Swimming crab</name>
    <name type="synonym">Neptunus trituberculatus</name>
    <dbReference type="NCBI Taxonomy" id="210409"/>
    <lineage>
        <taxon>Eukaryota</taxon>
        <taxon>Metazoa</taxon>
        <taxon>Ecdysozoa</taxon>
        <taxon>Arthropoda</taxon>
        <taxon>Crustacea</taxon>
        <taxon>Multicrustacea</taxon>
        <taxon>Malacostraca</taxon>
        <taxon>Eumalacostraca</taxon>
        <taxon>Eucarida</taxon>
        <taxon>Decapoda</taxon>
        <taxon>Pleocyemata</taxon>
        <taxon>Brachyura</taxon>
        <taxon>Eubrachyura</taxon>
        <taxon>Portunoidea</taxon>
        <taxon>Portunidae</taxon>
        <taxon>Portuninae</taxon>
        <taxon>Portunus</taxon>
    </lineage>
</organism>
<evidence type="ECO:0000313" key="2">
    <source>
        <dbReference type="EMBL" id="MPC39833.1"/>
    </source>
</evidence>
<evidence type="ECO:0000313" key="3">
    <source>
        <dbReference type="Proteomes" id="UP000324222"/>
    </source>
</evidence>
<name>A0A5B7F423_PORTR</name>
<sequence length="122" mass="13465">MLARQLGGVWSTLPSRVYVSLTQGAVHPAGADEIDVPLRYNTFIPPAHLRLTSRCWITRGDVISHRGSPTVTYHGGLTLERGAVFGHRSRPSWQYSGSAHLPRHPQTHASPHSFTLPPPDTR</sequence>
<feature type="region of interest" description="Disordered" evidence="1">
    <location>
        <begin position="95"/>
        <end position="122"/>
    </location>
</feature>
<gene>
    <name evidence="2" type="ORF">E2C01_033382</name>
</gene>
<dbReference type="EMBL" id="VSRR010004491">
    <property type="protein sequence ID" value="MPC39833.1"/>
    <property type="molecule type" value="Genomic_DNA"/>
</dbReference>
<reference evidence="2 3" key="1">
    <citation type="submission" date="2019-05" db="EMBL/GenBank/DDBJ databases">
        <title>Another draft genome of Portunus trituberculatus and its Hox gene families provides insights of decapod evolution.</title>
        <authorList>
            <person name="Jeong J.-H."/>
            <person name="Song I."/>
            <person name="Kim S."/>
            <person name="Choi T."/>
            <person name="Kim D."/>
            <person name="Ryu S."/>
            <person name="Kim W."/>
        </authorList>
    </citation>
    <scope>NUCLEOTIDE SEQUENCE [LARGE SCALE GENOMIC DNA]</scope>
    <source>
        <tissue evidence="2">Muscle</tissue>
    </source>
</reference>
<protein>
    <submittedName>
        <fullName evidence="2">Uncharacterized protein</fullName>
    </submittedName>
</protein>
<evidence type="ECO:0000256" key="1">
    <source>
        <dbReference type="SAM" id="MobiDB-lite"/>
    </source>
</evidence>